<sequence>MAALEELEEARSVWLAYEVKFAERRRKEKHDGLRRPGSVDDWHRLTWGGFGVAWCEDPRVHPRGPMAEVLRRLIAALEREPGACCPVCGGERLVWRWDLAHEPSSGPVCGDCGIVVPRPVLTEEAVREARHGRQLLVSA</sequence>
<name>F3NLK2_9ACTN</name>
<dbReference type="eggNOG" id="ENOG50337RK">
    <property type="taxonomic scope" value="Bacteria"/>
</dbReference>
<comment type="caution">
    <text evidence="1">The sequence shown here is derived from an EMBL/GenBank/DDBJ whole genome shotgun (WGS) entry which is preliminary data.</text>
</comment>
<dbReference type="EMBL" id="AEYX01000039">
    <property type="protein sequence ID" value="EGG45928.1"/>
    <property type="molecule type" value="Genomic_DNA"/>
</dbReference>
<dbReference type="Proteomes" id="UP000003022">
    <property type="component" value="Unassembled WGS sequence"/>
</dbReference>
<evidence type="ECO:0000313" key="1">
    <source>
        <dbReference type="EMBL" id="EGG45928.1"/>
    </source>
</evidence>
<proteinExistence type="predicted"/>
<evidence type="ECO:0000313" key="2">
    <source>
        <dbReference type="Proteomes" id="UP000003022"/>
    </source>
</evidence>
<protein>
    <submittedName>
        <fullName evidence="1">Uncharacterized protein</fullName>
    </submittedName>
</protein>
<keyword evidence="2" id="KW-1185">Reference proteome</keyword>
<organism evidence="1 2">
    <name type="scientific">Streptomyces griseoaurantiacus M045</name>
    <dbReference type="NCBI Taxonomy" id="996637"/>
    <lineage>
        <taxon>Bacteria</taxon>
        <taxon>Bacillati</taxon>
        <taxon>Actinomycetota</taxon>
        <taxon>Actinomycetes</taxon>
        <taxon>Kitasatosporales</taxon>
        <taxon>Streptomycetaceae</taxon>
        <taxon>Streptomyces</taxon>
        <taxon>Streptomyces aurantiacus group</taxon>
    </lineage>
</organism>
<dbReference type="STRING" id="996637.SGM_4016"/>
<accession>F3NLK2</accession>
<reference evidence="1 2" key="1">
    <citation type="journal article" date="2011" name="J. Bacteriol.">
        <title>Draft genome sequence of the marine bacterium Streptomyces griseoaurantiacus M045, which produces novel manumycin-type antibiotics with a pABA core component.</title>
        <authorList>
            <person name="Li F."/>
            <person name="Jiang P."/>
            <person name="Zheng H."/>
            <person name="Wang S."/>
            <person name="Zhao G."/>
            <person name="Qin S."/>
            <person name="Liu Z."/>
        </authorList>
    </citation>
    <scope>NUCLEOTIDE SEQUENCE [LARGE SCALE GENOMIC DNA]</scope>
    <source>
        <strain evidence="1 2">M045</strain>
    </source>
</reference>
<dbReference type="AlphaFoldDB" id="F3NLK2"/>
<gene>
    <name evidence="1" type="ORF">SGM_4016</name>
</gene>